<dbReference type="SUPFAM" id="SSF49599">
    <property type="entry name" value="TRAF domain-like"/>
    <property type="match status" value="1"/>
</dbReference>
<dbReference type="SMART" id="SM00225">
    <property type="entry name" value="BTB"/>
    <property type="match status" value="1"/>
</dbReference>
<dbReference type="EMBL" id="WHWC01000007">
    <property type="protein sequence ID" value="KAG8378612.1"/>
    <property type="molecule type" value="Genomic_DNA"/>
</dbReference>
<dbReference type="InterPro" id="IPR000210">
    <property type="entry name" value="BTB/POZ_dom"/>
</dbReference>
<dbReference type="Pfam" id="PF00651">
    <property type="entry name" value="BTB"/>
    <property type="match status" value="1"/>
</dbReference>
<proteinExistence type="inferred from homology"/>
<name>A0AAV6XDD0_9LAMI</name>
<dbReference type="Pfam" id="PF24570">
    <property type="entry name" value="BACK_BPM_SPOP"/>
    <property type="match status" value="1"/>
</dbReference>
<evidence type="ECO:0000259" key="4">
    <source>
        <dbReference type="PROSITE" id="PS50144"/>
    </source>
</evidence>
<evidence type="ECO:0008006" key="7">
    <source>
        <dbReference type="Google" id="ProtNLM"/>
    </source>
</evidence>
<dbReference type="SUPFAM" id="SSF54695">
    <property type="entry name" value="POZ domain"/>
    <property type="match status" value="1"/>
</dbReference>
<dbReference type="CDD" id="cd00121">
    <property type="entry name" value="MATH"/>
    <property type="match status" value="1"/>
</dbReference>
<comment type="caution">
    <text evidence="5">The sequence shown here is derived from an EMBL/GenBank/DDBJ whole genome shotgun (WGS) entry which is preliminary data.</text>
</comment>
<organism evidence="5 6">
    <name type="scientific">Buddleja alternifolia</name>
    <dbReference type="NCBI Taxonomy" id="168488"/>
    <lineage>
        <taxon>Eukaryota</taxon>
        <taxon>Viridiplantae</taxon>
        <taxon>Streptophyta</taxon>
        <taxon>Embryophyta</taxon>
        <taxon>Tracheophyta</taxon>
        <taxon>Spermatophyta</taxon>
        <taxon>Magnoliopsida</taxon>
        <taxon>eudicotyledons</taxon>
        <taxon>Gunneridae</taxon>
        <taxon>Pentapetalae</taxon>
        <taxon>asterids</taxon>
        <taxon>lamiids</taxon>
        <taxon>Lamiales</taxon>
        <taxon>Scrophulariaceae</taxon>
        <taxon>Buddlejeae</taxon>
        <taxon>Buddleja</taxon>
    </lineage>
</organism>
<evidence type="ECO:0000259" key="3">
    <source>
        <dbReference type="PROSITE" id="PS50097"/>
    </source>
</evidence>
<dbReference type="InterPro" id="IPR011333">
    <property type="entry name" value="SKP1/BTB/POZ_sf"/>
</dbReference>
<dbReference type="GO" id="GO:0016567">
    <property type="term" value="P:protein ubiquitination"/>
    <property type="evidence" value="ECO:0007669"/>
    <property type="project" value="InterPro"/>
</dbReference>
<dbReference type="InterPro" id="IPR045005">
    <property type="entry name" value="BPM1-6"/>
</dbReference>
<comment type="similarity">
    <text evidence="2">Belongs to the Tdpoz family.</text>
</comment>
<sequence>MVVVMADEVWSAASVIVTPTEKVCREFIVENYSIRRKRVIDIDESIDSEQFMVGGYLWAIRFFPCGNTVDAYRKGRTSLFLSLQSDVSYCVPCLFEIHLLDQSGKGRHHGRYLFNTFPPDVTYAVFGGLHGLPFFIKQAYLEHSDYLKDDCLKIRCTIQVLTSHIPEPMPPLNKPNYYFGKHLQRENAKNADVFLKVAGERFHAHKGKLAAHSSVFRSYLLDSYRIHPIYQDDIVIPDTEPRIFKALLWFIYTSTLLEEEQETMHDSSRFIFESFMGKMLAAADQFELKRLKEIYESRMCERVSVESVAYLLHLSECCHATKLKDACLRFAAENRAAVLESNGAEYLKEACPLLFPELAGCTEKLSTSRERELDFCTKMVSVVKESLGGMFSPYAYKKLKDV</sequence>
<dbReference type="InterPro" id="IPR008974">
    <property type="entry name" value="TRAF-like"/>
</dbReference>
<protein>
    <recommendedName>
        <fullName evidence="7">BTB/POZ domain-containing protein</fullName>
    </recommendedName>
</protein>
<comment type="pathway">
    <text evidence="1">Protein modification; protein ubiquitination.</text>
</comment>
<keyword evidence="6" id="KW-1185">Reference proteome</keyword>
<gene>
    <name evidence="5" type="ORF">BUALT_Bualt07G0003600</name>
</gene>
<dbReference type="Gene3D" id="2.60.210.10">
    <property type="entry name" value="Apoptosis, Tumor Necrosis Factor Receptor Associated Protein 2, Chain A"/>
    <property type="match status" value="1"/>
</dbReference>
<feature type="domain" description="MATH" evidence="4">
    <location>
        <begin position="22"/>
        <end position="158"/>
    </location>
</feature>
<accession>A0AAV6XDD0</accession>
<dbReference type="AlphaFoldDB" id="A0AAV6XDD0"/>
<dbReference type="Gene3D" id="3.30.710.10">
    <property type="entry name" value="Potassium Channel Kv1.1, Chain A"/>
    <property type="match status" value="1"/>
</dbReference>
<evidence type="ECO:0000313" key="5">
    <source>
        <dbReference type="EMBL" id="KAG8378612.1"/>
    </source>
</evidence>
<dbReference type="InterPro" id="IPR002083">
    <property type="entry name" value="MATH/TRAF_dom"/>
</dbReference>
<dbReference type="InterPro" id="IPR056423">
    <property type="entry name" value="BACK_BPM_SPOP"/>
</dbReference>
<dbReference type="PROSITE" id="PS50144">
    <property type="entry name" value="MATH"/>
    <property type="match status" value="1"/>
</dbReference>
<dbReference type="Gene3D" id="1.25.40.420">
    <property type="match status" value="1"/>
</dbReference>
<dbReference type="Proteomes" id="UP000826271">
    <property type="component" value="Unassembled WGS sequence"/>
</dbReference>
<feature type="domain" description="BTB" evidence="3">
    <location>
        <begin position="191"/>
        <end position="260"/>
    </location>
</feature>
<dbReference type="Pfam" id="PF22486">
    <property type="entry name" value="MATH_2"/>
    <property type="match status" value="1"/>
</dbReference>
<evidence type="ECO:0000256" key="2">
    <source>
        <dbReference type="ARBA" id="ARBA00010846"/>
    </source>
</evidence>
<evidence type="ECO:0000313" key="6">
    <source>
        <dbReference type="Proteomes" id="UP000826271"/>
    </source>
</evidence>
<reference evidence="5" key="1">
    <citation type="submission" date="2019-10" db="EMBL/GenBank/DDBJ databases">
        <authorList>
            <person name="Zhang R."/>
            <person name="Pan Y."/>
            <person name="Wang J."/>
            <person name="Ma R."/>
            <person name="Yu S."/>
        </authorList>
    </citation>
    <scope>NUCLEOTIDE SEQUENCE</scope>
    <source>
        <strain evidence="5">LA-IB0</strain>
        <tissue evidence="5">Leaf</tissue>
    </source>
</reference>
<evidence type="ECO:0000256" key="1">
    <source>
        <dbReference type="ARBA" id="ARBA00004906"/>
    </source>
</evidence>
<dbReference type="PANTHER" id="PTHR26379">
    <property type="entry name" value="BTB/POZ AND MATH DOMAIN-CONTAINING PROTEIN 1"/>
    <property type="match status" value="1"/>
</dbReference>
<dbReference type="PROSITE" id="PS50097">
    <property type="entry name" value="BTB"/>
    <property type="match status" value="1"/>
</dbReference>
<dbReference type="PANTHER" id="PTHR26379:SF466">
    <property type="entry name" value="BTB_POZ AND MATH DOMAIN-CONTAINING PROTEIN 4"/>
    <property type="match status" value="1"/>
</dbReference>